<accession>A0A1J5SZM9</accession>
<dbReference type="PANTHER" id="PTHR30563:SF0">
    <property type="entry name" value="DNA RECOMBINATION PROTEIN RMUC"/>
    <property type="match status" value="1"/>
</dbReference>
<feature type="coiled-coil region" evidence="3">
    <location>
        <begin position="168"/>
        <end position="206"/>
    </location>
</feature>
<dbReference type="GO" id="GO:0006310">
    <property type="term" value="P:DNA recombination"/>
    <property type="evidence" value="ECO:0007669"/>
    <property type="project" value="UniProtKB-KW"/>
</dbReference>
<evidence type="ECO:0000256" key="1">
    <source>
        <dbReference type="ARBA" id="ARBA00023054"/>
    </source>
</evidence>
<gene>
    <name evidence="4" type="primary">rmuC_3</name>
    <name evidence="4" type="ORF">GALL_106470</name>
</gene>
<organism evidence="4">
    <name type="scientific">mine drainage metagenome</name>
    <dbReference type="NCBI Taxonomy" id="410659"/>
    <lineage>
        <taxon>unclassified sequences</taxon>
        <taxon>metagenomes</taxon>
        <taxon>ecological metagenomes</taxon>
    </lineage>
</organism>
<dbReference type="PANTHER" id="PTHR30563">
    <property type="entry name" value="DNA RECOMBINATION PROTEIN RMUC"/>
    <property type="match status" value="1"/>
</dbReference>
<evidence type="ECO:0000313" key="4">
    <source>
        <dbReference type="EMBL" id="OIR07060.1"/>
    </source>
</evidence>
<sequence length="473" mass="52374">METIVLALAAGAALAVVLAGWLFSTRQREARAQGRAEQDAQLATLTERVRAREEELLRLRVDLAEAHGAAEVLRHDVADLRAHEVELLTTLEQQRAVSGEKLAALEEARVSFADAFKALSAEALQVNNRSFLELARATLEKYQVSAAGELEKRQQAIGELVAPVRTTLEKFEQQIRQVEQTRENAYATLTEQVKALAESQGQLKQETANLVKALRAPQTRGRWGELQLKRVVEMAGMLDHCDFFEQESTDTEEGRLRPDMIIKLPGGKNIVVDAKAPLAAYLDALETEDEGARKRKLQDHARQVKDHLVKLGRKSYQEQFQPSPDFVVLFLPGETFYSAALEADPSLIEYGVDQKVILATPTTLIALLRAVAFGWQQEALAANAQEISALGRELYERMAVLADHWGDVGRHIGNAVGAYNKSVATLEARVLVSARKFRDLKAAAGDKEIRDLSPLEAVPRSIQAPELQTLPRE</sequence>
<feature type="coiled-coil region" evidence="3">
    <location>
        <begin position="35"/>
        <end position="62"/>
    </location>
</feature>
<comment type="caution">
    <text evidence="4">The sequence shown here is derived from an EMBL/GenBank/DDBJ whole genome shotgun (WGS) entry which is preliminary data.</text>
</comment>
<dbReference type="InterPro" id="IPR003798">
    <property type="entry name" value="DNA_recombination_RmuC"/>
</dbReference>
<keyword evidence="1 3" id="KW-0175">Coiled coil</keyword>
<evidence type="ECO:0000256" key="2">
    <source>
        <dbReference type="ARBA" id="ARBA00023172"/>
    </source>
</evidence>
<evidence type="ECO:0000256" key="3">
    <source>
        <dbReference type="SAM" id="Coils"/>
    </source>
</evidence>
<name>A0A1J5SZM9_9ZZZZ</name>
<dbReference type="EMBL" id="MLJW01000039">
    <property type="protein sequence ID" value="OIR07060.1"/>
    <property type="molecule type" value="Genomic_DNA"/>
</dbReference>
<reference evidence="4" key="1">
    <citation type="submission" date="2016-10" db="EMBL/GenBank/DDBJ databases">
        <title>Sequence of Gallionella enrichment culture.</title>
        <authorList>
            <person name="Poehlein A."/>
            <person name="Muehling M."/>
            <person name="Daniel R."/>
        </authorList>
    </citation>
    <scope>NUCLEOTIDE SEQUENCE</scope>
</reference>
<proteinExistence type="predicted"/>
<dbReference type="AlphaFoldDB" id="A0A1J5SZM9"/>
<keyword evidence="2" id="KW-0233">DNA recombination</keyword>
<protein>
    <submittedName>
        <fullName evidence="4">DNA recombination protein RmuC</fullName>
    </submittedName>
</protein>
<dbReference type="Pfam" id="PF02646">
    <property type="entry name" value="RmuC"/>
    <property type="match status" value="1"/>
</dbReference>